<dbReference type="EMBL" id="CAKLDM010000001">
    <property type="protein sequence ID" value="CAH0535917.1"/>
    <property type="molecule type" value="Genomic_DNA"/>
</dbReference>
<proteinExistence type="predicted"/>
<dbReference type="Proteomes" id="UP000838748">
    <property type="component" value="Unassembled WGS sequence"/>
</dbReference>
<sequence length="49" mass="5587">MGCCGSSKKRTSTPEQNVNQSGQHMSHEQSKQITNQKPKVGFWRRLFGH</sequence>
<organism evidence="2 3">
    <name type="scientific">Vibrio marisflavi CECT 7928</name>
    <dbReference type="NCBI Taxonomy" id="634439"/>
    <lineage>
        <taxon>Bacteria</taxon>
        <taxon>Pseudomonadati</taxon>
        <taxon>Pseudomonadota</taxon>
        <taxon>Gammaproteobacteria</taxon>
        <taxon>Vibrionales</taxon>
        <taxon>Vibrionaceae</taxon>
        <taxon>Vibrio</taxon>
    </lineage>
</organism>
<name>A0ABN8DZR5_9VIBR</name>
<evidence type="ECO:0000313" key="3">
    <source>
        <dbReference type="Proteomes" id="UP000838748"/>
    </source>
</evidence>
<feature type="compositionally biased region" description="Polar residues" evidence="1">
    <location>
        <begin position="13"/>
        <end position="24"/>
    </location>
</feature>
<protein>
    <recommendedName>
        <fullName evidence="4">Calcium-binding protein</fullName>
    </recommendedName>
</protein>
<evidence type="ECO:0000313" key="2">
    <source>
        <dbReference type="EMBL" id="CAH0535917.1"/>
    </source>
</evidence>
<evidence type="ECO:0008006" key="4">
    <source>
        <dbReference type="Google" id="ProtNLM"/>
    </source>
</evidence>
<comment type="caution">
    <text evidence="2">The sequence shown here is derived from an EMBL/GenBank/DDBJ whole genome shotgun (WGS) entry which is preliminary data.</text>
</comment>
<feature type="region of interest" description="Disordered" evidence="1">
    <location>
        <begin position="1"/>
        <end position="49"/>
    </location>
</feature>
<gene>
    <name evidence="2" type="ORF">VMF7928_00050</name>
</gene>
<keyword evidence="3" id="KW-1185">Reference proteome</keyword>
<reference evidence="2" key="1">
    <citation type="submission" date="2021-11" db="EMBL/GenBank/DDBJ databases">
        <authorList>
            <person name="Rodrigo-Torres L."/>
            <person name="Arahal R. D."/>
            <person name="Lucena T."/>
        </authorList>
    </citation>
    <scope>NUCLEOTIDE SEQUENCE</scope>
    <source>
        <strain evidence="2">CECT 7928</strain>
    </source>
</reference>
<accession>A0ABN8DZR5</accession>
<dbReference type="RefSeq" id="WP_237359470.1">
    <property type="nucleotide sequence ID" value="NZ_CAKLDM010000001.1"/>
</dbReference>
<evidence type="ECO:0000256" key="1">
    <source>
        <dbReference type="SAM" id="MobiDB-lite"/>
    </source>
</evidence>